<evidence type="ECO:0000313" key="5">
    <source>
        <dbReference type="Proteomes" id="UP000704762"/>
    </source>
</evidence>
<evidence type="ECO:0000259" key="2">
    <source>
        <dbReference type="Pfam" id="PF11774"/>
    </source>
</evidence>
<accession>A0ABS2RHD2</accession>
<evidence type="ECO:0008006" key="6">
    <source>
        <dbReference type="Google" id="ProtNLM"/>
    </source>
</evidence>
<dbReference type="EMBL" id="JAFBCF010000001">
    <property type="protein sequence ID" value="MBM7798416.1"/>
    <property type="molecule type" value="Genomic_DNA"/>
</dbReference>
<sequence length="106" mass="11264">MAQRVQITLEDDFDGGAADETVTFGVDGTEYEIDLSAKNAKALRDALGPWVSKARKIGGRRKRGAKPAASVDLKAVRAWAAANGHQVSSRGRVPAPILEAYEKANG</sequence>
<protein>
    <recommendedName>
        <fullName evidence="6">Lsr2 protein</fullName>
    </recommendedName>
</protein>
<dbReference type="Pfam" id="PF23359">
    <property type="entry name" value="Lsr2_DNA-bd"/>
    <property type="match status" value="1"/>
</dbReference>
<evidence type="ECO:0000313" key="4">
    <source>
        <dbReference type="EMBL" id="MBM7798416.1"/>
    </source>
</evidence>
<gene>
    <name evidence="4" type="ORF">JOE57_001337</name>
</gene>
<keyword evidence="5" id="KW-1185">Reference proteome</keyword>
<comment type="caution">
    <text evidence="4">The sequence shown here is derived from an EMBL/GenBank/DDBJ whole genome shotgun (WGS) entry which is preliminary data.</text>
</comment>
<dbReference type="InterPro" id="IPR036625">
    <property type="entry name" value="E3-bd_dom_sf"/>
</dbReference>
<feature type="domain" description="Lsr2 DNA-binding" evidence="3">
    <location>
        <begin position="70"/>
        <end position="104"/>
    </location>
</feature>
<dbReference type="InterPro" id="IPR055370">
    <property type="entry name" value="Lsr2_DNA-bd"/>
</dbReference>
<evidence type="ECO:0000259" key="3">
    <source>
        <dbReference type="Pfam" id="PF23359"/>
    </source>
</evidence>
<organism evidence="4 5">
    <name type="scientific">Microlunatus panaciterrae</name>
    <dbReference type="NCBI Taxonomy" id="400768"/>
    <lineage>
        <taxon>Bacteria</taxon>
        <taxon>Bacillati</taxon>
        <taxon>Actinomycetota</taxon>
        <taxon>Actinomycetes</taxon>
        <taxon>Propionibacteriales</taxon>
        <taxon>Propionibacteriaceae</taxon>
        <taxon>Microlunatus</taxon>
    </lineage>
</organism>
<dbReference type="Pfam" id="PF11774">
    <property type="entry name" value="Lsr2"/>
    <property type="match status" value="1"/>
</dbReference>
<keyword evidence="1" id="KW-0238">DNA-binding</keyword>
<dbReference type="InterPro" id="IPR024412">
    <property type="entry name" value="Lsr2_dim_dom"/>
</dbReference>
<feature type="domain" description="Lsr2 dimerization" evidence="2">
    <location>
        <begin position="1"/>
        <end position="58"/>
    </location>
</feature>
<proteinExistence type="predicted"/>
<dbReference type="InterPro" id="IPR042261">
    <property type="entry name" value="Lsr2-like_dimerization"/>
</dbReference>
<dbReference type="Gene3D" id="4.10.320.10">
    <property type="entry name" value="E3-binding domain"/>
    <property type="match status" value="1"/>
</dbReference>
<dbReference type="RefSeq" id="WP_204916957.1">
    <property type="nucleotide sequence ID" value="NZ_BAAAQP010000008.1"/>
</dbReference>
<evidence type="ECO:0000256" key="1">
    <source>
        <dbReference type="ARBA" id="ARBA00023125"/>
    </source>
</evidence>
<name>A0ABS2RHD2_9ACTN</name>
<dbReference type="Gene3D" id="3.30.60.230">
    <property type="entry name" value="Lsr2, dimerization domain"/>
    <property type="match status" value="1"/>
</dbReference>
<reference evidence="4 5" key="1">
    <citation type="submission" date="2021-01" db="EMBL/GenBank/DDBJ databases">
        <title>Sequencing the genomes of 1000 actinobacteria strains.</title>
        <authorList>
            <person name="Klenk H.-P."/>
        </authorList>
    </citation>
    <scope>NUCLEOTIDE SEQUENCE [LARGE SCALE GENOMIC DNA]</scope>
    <source>
        <strain evidence="4 5">DSM 18662</strain>
    </source>
</reference>
<dbReference type="Proteomes" id="UP000704762">
    <property type="component" value="Unassembled WGS sequence"/>
</dbReference>